<dbReference type="Gene3D" id="2.60.60.30">
    <property type="entry name" value="sav2460 like domains"/>
    <property type="match status" value="1"/>
</dbReference>
<dbReference type="Proteomes" id="UP000033607">
    <property type="component" value="Unassembled WGS sequence"/>
</dbReference>
<dbReference type="EMBL" id="LATL02000186">
    <property type="protein sequence ID" value="KKD37007.1"/>
    <property type="molecule type" value="Genomic_DNA"/>
</dbReference>
<reference evidence="2 3" key="1">
    <citation type="submission" date="2015-06" db="EMBL/GenBank/DDBJ databases">
        <title>Draft genome assembly of filamentous brackish cyanobacterium Limnoraphis robusta strain CS-951.</title>
        <authorList>
            <person name="Willis A."/>
            <person name="Parks M."/>
            <person name="Burford M.A."/>
        </authorList>
    </citation>
    <scope>NUCLEOTIDE SEQUENCE [LARGE SCALE GENOMIC DNA]</scope>
    <source>
        <strain evidence="2 3">CS-951</strain>
    </source>
</reference>
<dbReference type="PANTHER" id="PTHR32097">
    <property type="entry name" value="CAMP-BINDING PROTEIN 1-RELATED"/>
    <property type="match status" value="1"/>
</dbReference>
<dbReference type="PATRIC" id="fig|1637645.4.peg.3714"/>
<organism evidence="2 3">
    <name type="scientific">Limnoraphis robusta CS-951</name>
    <dbReference type="NCBI Taxonomy" id="1637645"/>
    <lineage>
        <taxon>Bacteria</taxon>
        <taxon>Bacillati</taxon>
        <taxon>Cyanobacteriota</taxon>
        <taxon>Cyanophyceae</taxon>
        <taxon>Oscillatoriophycideae</taxon>
        <taxon>Oscillatoriales</taxon>
        <taxon>Sirenicapillariaceae</taxon>
        <taxon>Limnoraphis</taxon>
    </lineage>
</organism>
<proteinExistence type="predicted"/>
<comment type="caution">
    <text evidence="2">The sequence shown here is derived from an EMBL/GenBank/DDBJ whole genome shotgun (WGS) entry which is preliminary data.</text>
</comment>
<dbReference type="AlphaFoldDB" id="A0A0F5YEC2"/>
<feature type="domain" description="TerD" evidence="1">
    <location>
        <begin position="1"/>
        <end position="188"/>
    </location>
</feature>
<evidence type="ECO:0000313" key="3">
    <source>
        <dbReference type="Proteomes" id="UP000033607"/>
    </source>
</evidence>
<dbReference type="Pfam" id="PF02342">
    <property type="entry name" value="TerD"/>
    <property type="match status" value="1"/>
</dbReference>
<dbReference type="InterPro" id="IPR003325">
    <property type="entry name" value="TerD"/>
</dbReference>
<dbReference type="CDD" id="cd06974">
    <property type="entry name" value="TerD_like"/>
    <property type="match status" value="1"/>
</dbReference>
<gene>
    <name evidence="2" type="ORF">WN50_16625</name>
</gene>
<protein>
    <submittedName>
        <fullName evidence="2">Chemical-damaging agent resistance protein C</fullName>
    </submittedName>
</protein>
<sequence>MTINLKKGEGINLSKQAPGLKKAGVGLGWDVNSSEIGTDFDLDVSVFMLGANGKIPSEKFLVFYNNLESGDGAVMSSGDSRTGKGQGDDETIRIDLQKVDSSIQEIVFIVTIFQAEARRQNFGQVRNSSIRIYDEETQTEVTRYELEEDFSRETSVEIGRLSKEGNEWQFKAVGQGSNSDLEAYVAQYA</sequence>
<dbReference type="InterPro" id="IPR051324">
    <property type="entry name" value="Stress/Tellurium_Resist"/>
</dbReference>
<dbReference type="RefSeq" id="WP_046279687.1">
    <property type="nucleotide sequence ID" value="NZ_LATL02000186.1"/>
</dbReference>
<dbReference type="OrthoDB" id="4123258at2"/>
<name>A0A0F5YEC2_9CYAN</name>
<evidence type="ECO:0000313" key="2">
    <source>
        <dbReference type="EMBL" id="KKD37007.1"/>
    </source>
</evidence>
<dbReference type="PANTHER" id="PTHR32097:SF15">
    <property type="entry name" value="STRESS RESPONSE PROTEIN SCP2"/>
    <property type="match status" value="1"/>
</dbReference>
<evidence type="ECO:0000259" key="1">
    <source>
        <dbReference type="Pfam" id="PF02342"/>
    </source>
</evidence>
<accession>A0A0F5YEC2</accession>